<dbReference type="Proteomes" id="UP000482800">
    <property type="component" value="Unassembled WGS sequence"/>
</dbReference>
<proteinExistence type="predicted"/>
<reference evidence="2 3" key="2">
    <citation type="submission" date="2020-03" db="EMBL/GenBank/DDBJ databases">
        <authorList>
            <person name="Ichikawa N."/>
            <person name="Kimura A."/>
            <person name="Kitahashi Y."/>
            <person name="Uohara A."/>
        </authorList>
    </citation>
    <scope>NUCLEOTIDE SEQUENCE [LARGE SCALE GENOMIC DNA]</scope>
    <source>
        <strain evidence="2 3">NBRC 108639</strain>
    </source>
</reference>
<dbReference type="EMBL" id="BLPF01000003">
    <property type="protein sequence ID" value="GFJ83933.1"/>
    <property type="molecule type" value="Genomic_DNA"/>
</dbReference>
<evidence type="ECO:0000313" key="3">
    <source>
        <dbReference type="Proteomes" id="UP000482800"/>
    </source>
</evidence>
<dbReference type="AlphaFoldDB" id="A0A6V8KFD7"/>
<dbReference type="RefSeq" id="WP_173066988.1">
    <property type="nucleotide sequence ID" value="NZ_BAABGO010000030.1"/>
</dbReference>
<evidence type="ECO:0000313" key="2">
    <source>
        <dbReference type="EMBL" id="GFJ83933.1"/>
    </source>
</evidence>
<gene>
    <name evidence="2" type="ORF">Phou_081130</name>
</gene>
<dbReference type="InterPro" id="IPR025242">
    <property type="entry name" value="DUF4193"/>
</dbReference>
<organism evidence="2 3">
    <name type="scientific">Phytohabitans houttuyneae</name>
    <dbReference type="NCBI Taxonomy" id="1076126"/>
    <lineage>
        <taxon>Bacteria</taxon>
        <taxon>Bacillati</taxon>
        <taxon>Actinomycetota</taxon>
        <taxon>Actinomycetes</taxon>
        <taxon>Micromonosporales</taxon>
        <taxon>Micromonosporaceae</taxon>
    </lineage>
</organism>
<comment type="caution">
    <text evidence="2">The sequence shown here is derived from an EMBL/GenBank/DDBJ whole genome shotgun (WGS) entry which is preliminary data.</text>
</comment>
<reference evidence="2 3" key="1">
    <citation type="submission" date="2020-03" db="EMBL/GenBank/DDBJ databases">
        <title>Whole genome shotgun sequence of Phytohabitans houttuyneae NBRC 108639.</title>
        <authorList>
            <person name="Komaki H."/>
            <person name="Tamura T."/>
        </authorList>
    </citation>
    <scope>NUCLEOTIDE SEQUENCE [LARGE SCALE GENOMIC DNA]</scope>
    <source>
        <strain evidence="2 3">NBRC 108639</strain>
    </source>
</reference>
<feature type="region of interest" description="Disordered" evidence="1">
    <location>
        <begin position="1"/>
        <end position="36"/>
    </location>
</feature>
<keyword evidence="3" id="KW-1185">Reference proteome</keyword>
<sequence length="96" mass="10510">MAKTDYDAPRTSPTDDEDSLEELQARRAAPRSGAVDVDEAELAEAFELPGADQLDEELSVAVIPMQADEFRCSRCFLVHHRSQRAAAGVDVCRDCA</sequence>
<protein>
    <submittedName>
        <fullName evidence="2">dUTPase</fullName>
    </submittedName>
</protein>
<name>A0A6V8KFD7_9ACTN</name>
<dbReference type="Pfam" id="PF13834">
    <property type="entry name" value="DUF4193"/>
    <property type="match status" value="1"/>
</dbReference>
<accession>A0A6V8KFD7</accession>
<evidence type="ECO:0000256" key="1">
    <source>
        <dbReference type="SAM" id="MobiDB-lite"/>
    </source>
</evidence>